<reference evidence="10" key="1">
    <citation type="submission" date="2020-10" db="EMBL/GenBank/DDBJ databases">
        <authorList>
            <person name="Gilroy R."/>
        </authorList>
    </citation>
    <scope>NUCLEOTIDE SEQUENCE</scope>
    <source>
        <strain evidence="10">ChiW17-6978</strain>
    </source>
</reference>
<protein>
    <submittedName>
        <fullName evidence="10">MFS transporter</fullName>
    </submittedName>
</protein>
<dbReference type="InterPro" id="IPR036259">
    <property type="entry name" value="MFS_trans_sf"/>
</dbReference>
<evidence type="ECO:0000256" key="8">
    <source>
        <dbReference type="SAM" id="Phobius"/>
    </source>
</evidence>
<comment type="caution">
    <text evidence="10">The sequence shown here is derived from an EMBL/GenBank/DDBJ whole genome shotgun (WGS) entry which is preliminary data.</text>
</comment>
<evidence type="ECO:0000256" key="5">
    <source>
        <dbReference type="ARBA" id="ARBA00022692"/>
    </source>
</evidence>
<dbReference type="PANTHER" id="PTHR23522">
    <property type="entry name" value="BLL5896 PROTEIN"/>
    <property type="match status" value="1"/>
</dbReference>
<evidence type="ECO:0000259" key="9">
    <source>
        <dbReference type="Pfam" id="PF12832"/>
    </source>
</evidence>
<keyword evidence="5 8" id="KW-0812">Transmembrane</keyword>
<evidence type="ECO:0000256" key="3">
    <source>
        <dbReference type="ARBA" id="ARBA00022475"/>
    </source>
</evidence>
<keyword evidence="2" id="KW-0813">Transport</keyword>
<feature type="transmembrane region" description="Helical" evidence="8">
    <location>
        <begin position="299"/>
        <end position="317"/>
    </location>
</feature>
<keyword evidence="6 8" id="KW-1133">Transmembrane helix</keyword>
<feature type="transmembrane region" description="Helical" evidence="8">
    <location>
        <begin position="202"/>
        <end position="220"/>
    </location>
</feature>
<evidence type="ECO:0000313" key="11">
    <source>
        <dbReference type="Proteomes" id="UP000886758"/>
    </source>
</evidence>
<evidence type="ECO:0000256" key="1">
    <source>
        <dbReference type="ARBA" id="ARBA00004429"/>
    </source>
</evidence>
<reference evidence="10" key="2">
    <citation type="journal article" date="2021" name="PeerJ">
        <title>Extensive microbial diversity within the chicken gut microbiome revealed by metagenomics and culture.</title>
        <authorList>
            <person name="Gilroy R."/>
            <person name="Ravi A."/>
            <person name="Getino M."/>
            <person name="Pursley I."/>
            <person name="Horton D.L."/>
            <person name="Alikhan N.F."/>
            <person name="Baker D."/>
            <person name="Gharbi K."/>
            <person name="Hall N."/>
            <person name="Watson M."/>
            <person name="Adriaenssens E.M."/>
            <person name="Foster-Nyarko E."/>
            <person name="Jarju S."/>
            <person name="Secka A."/>
            <person name="Antonio M."/>
            <person name="Oren A."/>
            <person name="Chaudhuri R.R."/>
            <person name="La Ragione R."/>
            <person name="Hildebrand F."/>
            <person name="Pallen M.J."/>
        </authorList>
    </citation>
    <scope>NUCLEOTIDE SEQUENCE</scope>
    <source>
        <strain evidence="10">ChiW17-6978</strain>
    </source>
</reference>
<dbReference type="PANTHER" id="PTHR23522:SF10">
    <property type="entry name" value="3-PHENYLPROPIONIC ACID TRANSPORTER-RELATED"/>
    <property type="match status" value="1"/>
</dbReference>
<feature type="transmembrane region" description="Helical" evidence="8">
    <location>
        <begin position="240"/>
        <end position="261"/>
    </location>
</feature>
<dbReference type="GO" id="GO:0015528">
    <property type="term" value="F:lactose:proton symporter activity"/>
    <property type="evidence" value="ECO:0007669"/>
    <property type="project" value="TreeGrafter"/>
</dbReference>
<dbReference type="EMBL" id="DVLF01000149">
    <property type="protein sequence ID" value="HIT50315.1"/>
    <property type="molecule type" value="Genomic_DNA"/>
</dbReference>
<dbReference type="Proteomes" id="UP000886758">
    <property type="component" value="Unassembled WGS sequence"/>
</dbReference>
<keyword evidence="4" id="KW-0997">Cell inner membrane</keyword>
<feature type="transmembrane region" description="Helical" evidence="8">
    <location>
        <begin position="329"/>
        <end position="350"/>
    </location>
</feature>
<evidence type="ECO:0000313" key="10">
    <source>
        <dbReference type="EMBL" id="HIT50315.1"/>
    </source>
</evidence>
<feature type="transmembrane region" description="Helical" evidence="8">
    <location>
        <begin position="137"/>
        <end position="154"/>
    </location>
</feature>
<feature type="transmembrane region" description="Helical" evidence="8">
    <location>
        <begin position="268"/>
        <end position="287"/>
    </location>
</feature>
<evidence type="ECO:0000256" key="4">
    <source>
        <dbReference type="ARBA" id="ARBA00022519"/>
    </source>
</evidence>
<evidence type="ECO:0000256" key="2">
    <source>
        <dbReference type="ARBA" id="ARBA00022448"/>
    </source>
</evidence>
<comment type="subcellular location">
    <subcellularLocation>
        <location evidence="1">Cell inner membrane</location>
        <topology evidence="1">Multi-pass membrane protein</topology>
    </subcellularLocation>
</comment>
<keyword evidence="3" id="KW-1003">Cell membrane</keyword>
<dbReference type="GO" id="GO:0005886">
    <property type="term" value="C:plasma membrane"/>
    <property type="evidence" value="ECO:0007669"/>
    <property type="project" value="UniProtKB-SubCell"/>
</dbReference>
<feature type="transmembrane region" description="Helical" evidence="8">
    <location>
        <begin position="160"/>
        <end position="181"/>
    </location>
</feature>
<evidence type="ECO:0000256" key="7">
    <source>
        <dbReference type="ARBA" id="ARBA00023136"/>
    </source>
</evidence>
<feature type="transmembrane region" description="Helical" evidence="8">
    <location>
        <begin position="72"/>
        <end position="90"/>
    </location>
</feature>
<evidence type="ECO:0000256" key="6">
    <source>
        <dbReference type="ARBA" id="ARBA00022989"/>
    </source>
</evidence>
<feature type="transmembrane region" description="Helical" evidence="8">
    <location>
        <begin position="9"/>
        <end position="29"/>
    </location>
</feature>
<gene>
    <name evidence="10" type="ORF">IAD46_04745</name>
</gene>
<accession>A0A9D1KIG9</accession>
<name>A0A9D1KIG9_9MOLU</name>
<dbReference type="GO" id="GO:0030395">
    <property type="term" value="F:lactose binding"/>
    <property type="evidence" value="ECO:0007669"/>
    <property type="project" value="TreeGrafter"/>
</dbReference>
<feature type="transmembrane region" description="Helical" evidence="8">
    <location>
        <begin position="96"/>
        <end position="117"/>
    </location>
</feature>
<feature type="domain" description="Major facilitator superfamily associated" evidence="9">
    <location>
        <begin position="16"/>
        <end position="347"/>
    </location>
</feature>
<dbReference type="Pfam" id="PF12832">
    <property type="entry name" value="MFS_1_like"/>
    <property type="match status" value="1"/>
</dbReference>
<dbReference type="SUPFAM" id="SSF103473">
    <property type="entry name" value="MFS general substrate transporter"/>
    <property type="match status" value="1"/>
</dbReference>
<keyword evidence="7 8" id="KW-0472">Membrane</keyword>
<feature type="transmembrane region" description="Helical" evidence="8">
    <location>
        <begin position="44"/>
        <end position="65"/>
    </location>
</feature>
<feature type="non-terminal residue" evidence="10">
    <location>
        <position position="351"/>
    </location>
</feature>
<organism evidence="10 11">
    <name type="scientific">Candidatus Pelethenecus faecipullorum</name>
    <dbReference type="NCBI Taxonomy" id="2840900"/>
    <lineage>
        <taxon>Bacteria</taxon>
        <taxon>Bacillati</taxon>
        <taxon>Mycoplasmatota</taxon>
        <taxon>Mollicutes</taxon>
        <taxon>Candidatus Pelethenecus</taxon>
    </lineage>
</organism>
<dbReference type="InterPro" id="IPR024989">
    <property type="entry name" value="MFS_assoc_dom"/>
</dbReference>
<dbReference type="AlphaFoldDB" id="A0A9D1KIG9"/>
<dbReference type="Gene3D" id="1.20.1250.20">
    <property type="entry name" value="MFS general substrate transporter like domains"/>
    <property type="match status" value="2"/>
</dbReference>
<proteinExistence type="predicted"/>
<sequence>MKQANKRRFLYFQILFLMIYFADALFYSYTTLYLSSLGLKESTIGQTISVTTICYLLANPIWNLLAVDSKRIRRLTSLISLVAGSIIVLYSKADRLEWILILTGLLAIHMAPFYTFLDSEAIRFCKTTDQEYSRIRVMGSISYILGSALGGLLADRLGYSWLFVVSGSIFIASSVAIYFFLPKNKTKVENQKRNWKAVFNNRLFFFYVACYLLTVTLNGIGDSYVSLLFCNIKGLSAGSYGFVAAGMIATEALTLILLGIWFKKAKELYLLLFAGIVYFLRSFLLGFTDLPVAVLIPSAMLRGVAWGTILFVHMKYLSKLVGLENTTTGALVLAGCTSLFQFIGNSLFGYF</sequence>